<dbReference type="EMBL" id="BLYV01000101">
    <property type="protein sequence ID" value="GFP12632.1"/>
    <property type="molecule type" value="Genomic_DNA"/>
</dbReference>
<dbReference type="RefSeq" id="WP_003628388.1">
    <property type="nucleotide sequence ID" value="NZ_BLYU01000002.1"/>
</dbReference>
<accession>A0A2X0PDC8</accession>
<name>A0A2X0PDC8_LACHE</name>
<dbReference type="InterPro" id="IPR035280">
    <property type="entry name" value="Helveticin_J"/>
</dbReference>
<proteinExistence type="predicted"/>
<dbReference type="Pfam" id="PF17312">
    <property type="entry name" value="Helveticin_J"/>
    <property type="match status" value="1"/>
</dbReference>
<evidence type="ECO:0000313" key="2">
    <source>
        <dbReference type="EMBL" id="SPB24379.1"/>
    </source>
</evidence>
<sequence>MKQLNETTNVNIEESFDVSTGHHSVIQKGNVTTNNVYALQLWNNQSDIKVFKGTRSYSTNCNKLVFWGTNLAGHHTQTFEFANAGDQHHWFIGTKPVNDWCTQIARIDLTKQNVQSPHTTNLDFPRLAHLNRIGNQPYDGSLMYRVEAAVSPDYQKLLIMTVDKNYTAHFTFYDLPTINQALDSVEANSPQKRYVSMENQPLTGDSNFQSFSVDNFYNPDDVAGKDNYGSTNEITNSIQGVDIDNSGNIYISCQPSPTKINKKYVGHHKQIIKIPYYAHDDLSSWISVNLSQYAKENSNTFDLPKFHSEVESIQIISENYGYLTISYHRDSDGLTTLSRIFKISW</sequence>
<dbReference type="OMA" id="NTAFPRI"/>
<dbReference type="EMBL" id="OGTV01000056">
    <property type="protein sequence ID" value="SPB24379.1"/>
    <property type="molecule type" value="Genomic_DNA"/>
</dbReference>
<dbReference type="Proteomes" id="UP000630086">
    <property type="component" value="Unassembled WGS sequence"/>
</dbReference>
<dbReference type="GO" id="GO:0042742">
    <property type="term" value="P:defense response to bacterium"/>
    <property type="evidence" value="ECO:0007669"/>
    <property type="project" value="InterPro"/>
</dbReference>
<reference evidence="2" key="1">
    <citation type="submission" date="2018-01" db="EMBL/GenBank/DDBJ databases">
        <authorList>
            <person name="Gaut B.S."/>
            <person name="Morton B.R."/>
            <person name="Clegg M.T."/>
            <person name="Duvall M.R."/>
        </authorList>
    </citation>
    <scope>NUCLEOTIDE SEQUENCE</scope>
    <source>
        <strain evidence="2">Lactobacillus helveticus</strain>
    </source>
</reference>
<organism evidence="2">
    <name type="scientific">Lactobacillus helveticus</name>
    <name type="common">Lactobacillus suntoryeus</name>
    <dbReference type="NCBI Taxonomy" id="1587"/>
    <lineage>
        <taxon>Bacteria</taxon>
        <taxon>Bacillati</taxon>
        <taxon>Bacillota</taxon>
        <taxon>Bacilli</taxon>
        <taxon>Lactobacillales</taxon>
        <taxon>Lactobacillaceae</taxon>
        <taxon>Lactobacillus</taxon>
    </lineage>
</organism>
<protein>
    <submittedName>
        <fullName evidence="1">Bacteriocin</fullName>
    </submittedName>
    <submittedName>
        <fullName evidence="2">Helveticin</fullName>
    </submittedName>
</protein>
<evidence type="ECO:0000313" key="1">
    <source>
        <dbReference type="EMBL" id="GFP12632.1"/>
    </source>
</evidence>
<dbReference type="AlphaFoldDB" id="A0A2X0PDC8"/>
<gene>
    <name evidence="2" type="ORF">BDKNPLJD_01090</name>
    <name evidence="1" type="ORF">LHEJCM1062_05040</name>
</gene>
<reference evidence="1" key="2">
    <citation type="submission" date="2020-07" db="EMBL/GenBank/DDBJ databases">
        <title>Draft genome sequence of Lactobacillus helveticus strain JCM 1062.</title>
        <authorList>
            <person name="Endo A."/>
            <person name="Maeno S."/>
            <person name="Kido Y."/>
        </authorList>
    </citation>
    <scope>NUCLEOTIDE SEQUENCE</scope>
    <source>
        <strain evidence="1">JCM 1062</strain>
    </source>
</reference>